<protein>
    <submittedName>
        <fullName evidence="2">Uncharacterized protein</fullName>
    </submittedName>
</protein>
<keyword evidence="3" id="KW-1185">Reference proteome</keyword>
<gene>
    <name evidence="2" type="ORF">JKP88DRAFT_261576</name>
</gene>
<dbReference type="AlphaFoldDB" id="A0A835YKW8"/>
<evidence type="ECO:0000256" key="1">
    <source>
        <dbReference type="SAM" id="MobiDB-lite"/>
    </source>
</evidence>
<name>A0A835YKW8_9STRA</name>
<dbReference type="EMBL" id="JAFCMP010000536">
    <property type="protein sequence ID" value="KAG5176556.1"/>
    <property type="molecule type" value="Genomic_DNA"/>
</dbReference>
<evidence type="ECO:0000313" key="3">
    <source>
        <dbReference type="Proteomes" id="UP000664859"/>
    </source>
</evidence>
<comment type="caution">
    <text evidence="2">The sequence shown here is derived from an EMBL/GenBank/DDBJ whole genome shotgun (WGS) entry which is preliminary data.</text>
</comment>
<proteinExistence type="predicted"/>
<sequence length="189" mass="20024">MGARAPPMRESADTVSSTPASLSLPPERERERKSIHRAAQSASLVSGPSSADAHVATAAAPFRIERACAAAGERMFFTEGVCGIACVCCCIAFASASLADVMDAAAGCVVVWARDRTSGNAQHQQLLLLAFFQFLCNLLERVAWSQCGHSTQFAAVNDSTCFCWEPCHRSTAGRQVLCSTCVNMVICSG</sequence>
<organism evidence="2 3">
    <name type="scientific">Tribonema minus</name>
    <dbReference type="NCBI Taxonomy" id="303371"/>
    <lineage>
        <taxon>Eukaryota</taxon>
        <taxon>Sar</taxon>
        <taxon>Stramenopiles</taxon>
        <taxon>Ochrophyta</taxon>
        <taxon>PX clade</taxon>
        <taxon>Xanthophyceae</taxon>
        <taxon>Tribonematales</taxon>
        <taxon>Tribonemataceae</taxon>
        <taxon>Tribonema</taxon>
    </lineage>
</organism>
<feature type="region of interest" description="Disordered" evidence="1">
    <location>
        <begin position="1"/>
        <end position="34"/>
    </location>
</feature>
<dbReference type="Proteomes" id="UP000664859">
    <property type="component" value="Unassembled WGS sequence"/>
</dbReference>
<evidence type="ECO:0000313" key="2">
    <source>
        <dbReference type="EMBL" id="KAG5176556.1"/>
    </source>
</evidence>
<feature type="non-terminal residue" evidence="2">
    <location>
        <position position="189"/>
    </location>
</feature>
<reference evidence="2" key="1">
    <citation type="submission" date="2021-02" db="EMBL/GenBank/DDBJ databases">
        <title>First Annotated Genome of the Yellow-green Alga Tribonema minus.</title>
        <authorList>
            <person name="Mahan K.M."/>
        </authorList>
    </citation>
    <scope>NUCLEOTIDE SEQUENCE</scope>
    <source>
        <strain evidence="2">UTEX B ZZ1240</strain>
    </source>
</reference>
<accession>A0A835YKW8</accession>